<organism evidence="1">
    <name type="scientific">Populus davidiana</name>
    <dbReference type="NCBI Taxonomy" id="266767"/>
    <lineage>
        <taxon>Eukaryota</taxon>
        <taxon>Viridiplantae</taxon>
        <taxon>Streptophyta</taxon>
        <taxon>Embryophyta</taxon>
        <taxon>Tracheophyta</taxon>
        <taxon>Spermatophyta</taxon>
        <taxon>Magnoliopsida</taxon>
        <taxon>eudicotyledons</taxon>
        <taxon>Gunneridae</taxon>
        <taxon>Pentapetalae</taxon>
        <taxon>rosids</taxon>
        <taxon>fabids</taxon>
        <taxon>Malpighiales</taxon>
        <taxon>Salicaceae</taxon>
        <taxon>Saliceae</taxon>
        <taxon>Populus</taxon>
    </lineage>
</organism>
<dbReference type="EMBL" id="GILB01003728">
    <property type="protein sequence ID" value="NUU84061.1"/>
    <property type="molecule type" value="Transcribed_RNA"/>
</dbReference>
<proteinExistence type="predicted"/>
<protein>
    <submittedName>
        <fullName evidence="1">Uncharacterized protein</fullName>
    </submittedName>
</protein>
<dbReference type="AlphaFoldDB" id="A0A6M2EH91"/>
<accession>A0A6M2EH91</accession>
<evidence type="ECO:0000313" key="1">
    <source>
        <dbReference type="EMBL" id="NUU84061.1"/>
    </source>
</evidence>
<reference evidence="1" key="1">
    <citation type="submission" date="2020-03" db="EMBL/GenBank/DDBJ databases">
        <authorList>
            <person name="Zhang R."/>
        </authorList>
    </citation>
    <scope>NUCLEOTIDE SEQUENCE</scope>
</reference>
<sequence>MGKQLMTKQHQRRLNLVLHLQLLLKQNSTLVSQYWLQDLLQTQEEGLRKSRKLKCPSCKNPKSQIFQQNQTMTSSTPVLIQQPKLSMGKSSYGSQKINPEEILI</sequence>
<name>A0A6M2EH91_9ROSI</name>